<dbReference type="CDD" id="cd11019">
    <property type="entry name" value="OsENODL1_like"/>
    <property type="match status" value="1"/>
</dbReference>
<dbReference type="GO" id="GO:0009055">
    <property type="term" value="F:electron transfer activity"/>
    <property type="evidence" value="ECO:0007669"/>
    <property type="project" value="InterPro"/>
</dbReference>
<dbReference type="InterPro" id="IPR003245">
    <property type="entry name" value="Phytocyanin_dom"/>
</dbReference>
<evidence type="ECO:0000256" key="12">
    <source>
        <dbReference type="SAM" id="SignalP"/>
    </source>
</evidence>
<dbReference type="GO" id="GO:0098552">
    <property type="term" value="C:side of membrane"/>
    <property type="evidence" value="ECO:0007669"/>
    <property type="project" value="UniProtKB-KW"/>
</dbReference>
<evidence type="ECO:0000256" key="11">
    <source>
        <dbReference type="SAM" id="MobiDB-lite"/>
    </source>
</evidence>
<feature type="chain" id="PRO_5042847440" description="Phytocyanin domain-containing protein" evidence="12">
    <location>
        <begin position="24"/>
        <end position="186"/>
    </location>
</feature>
<keyword evidence="8" id="KW-0449">Lipoprotein</keyword>
<feature type="domain" description="Phytocyanin" evidence="13">
    <location>
        <begin position="24"/>
        <end position="128"/>
    </location>
</feature>
<accession>A0AAP0RDR1</accession>
<evidence type="ECO:0000256" key="7">
    <source>
        <dbReference type="ARBA" id="ARBA00023180"/>
    </source>
</evidence>
<dbReference type="InterPro" id="IPR041846">
    <property type="entry name" value="ENL_dom"/>
</dbReference>
<dbReference type="EMBL" id="JBBPBK010000011">
    <property type="protein sequence ID" value="KAK9274846.1"/>
    <property type="molecule type" value="Genomic_DNA"/>
</dbReference>
<gene>
    <name evidence="14" type="ORF">L1049_022100</name>
</gene>
<keyword evidence="15" id="KW-1185">Reference proteome</keyword>
<dbReference type="PANTHER" id="PTHR33021">
    <property type="entry name" value="BLUE COPPER PROTEIN"/>
    <property type="match status" value="1"/>
</dbReference>
<dbReference type="FunFam" id="2.60.40.420:FF:000069">
    <property type="entry name" value="Early nodulin-like protein 1"/>
    <property type="match status" value="1"/>
</dbReference>
<organism evidence="14 15">
    <name type="scientific">Liquidambar formosana</name>
    <name type="common">Formosan gum</name>
    <dbReference type="NCBI Taxonomy" id="63359"/>
    <lineage>
        <taxon>Eukaryota</taxon>
        <taxon>Viridiplantae</taxon>
        <taxon>Streptophyta</taxon>
        <taxon>Embryophyta</taxon>
        <taxon>Tracheophyta</taxon>
        <taxon>Spermatophyta</taxon>
        <taxon>Magnoliopsida</taxon>
        <taxon>eudicotyledons</taxon>
        <taxon>Gunneridae</taxon>
        <taxon>Pentapetalae</taxon>
        <taxon>Saxifragales</taxon>
        <taxon>Altingiaceae</taxon>
        <taxon>Liquidambar</taxon>
    </lineage>
</organism>
<reference evidence="14 15" key="1">
    <citation type="journal article" date="2024" name="Plant J.">
        <title>Genome sequences and population genomics reveal climatic adaptation and genomic divergence between two closely related sweetgum species.</title>
        <authorList>
            <person name="Xu W.Q."/>
            <person name="Ren C.Q."/>
            <person name="Zhang X.Y."/>
            <person name="Comes H.P."/>
            <person name="Liu X.H."/>
            <person name="Li Y.G."/>
            <person name="Kettle C.J."/>
            <person name="Jalonen R."/>
            <person name="Gaisberger H."/>
            <person name="Ma Y.Z."/>
            <person name="Qiu Y.X."/>
        </authorList>
    </citation>
    <scope>NUCLEOTIDE SEQUENCE [LARGE SCALE GENOMIC DNA]</scope>
    <source>
        <strain evidence="14">Hangzhou</strain>
    </source>
</reference>
<dbReference type="Pfam" id="PF02298">
    <property type="entry name" value="Cu_bind_like"/>
    <property type="match status" value="1"/>
</dbReference>
<proteinExistence type="inferred from homology"/>
<evidence type="ECO:0000256" key="8">
    <source>
        <dbReference type="ARBA" id="ARBA00023288"/>
    </source>
</evidence>
<evidence type="ECO:0000256" key="3">
    <source>
        <dbReference type="ARBA" id="ARBA00022622"/>
    </source>
</evidence>
<comment type="caution">
    <text evidence="14">The sequence shown here is derived from an EMBL/GenBank/DDBJ whole genome shotgun (WGS) entry which is preliminary data.</text>
</comment>
<feature type="signal peptide" evidence="12">
    <location>
        <begin position="1"/>
        <end position="23"/>
    </location>
</feature>
<keyword evidence="2" id="KW-1003">Cell membrane</keyword>
<evidence type="ECO:0000256" key="2">
    <source>
        <dbReference type="ARBA" id="ARBA00022475"/>
    </source>
</evidence>
<comment type="similarity">
    <text evidence="9">Belongs to the early nodulin-like (ENODL) family.</text>
</comment>
<dbReference type="InterPro" id="IPR039391">
    <property type="entry name" value="Phytocyanin-like"/>
</dbReference>
<dbReference type="AlphaFoldDB" id="A0AAP0RDR1"/>
<dbReference type="Gene3D" id="2.60.40.420">
    <property type="entry name" value="Cupredoxins - blue copper proteins"/>
    <property type="match status" value="1"/>
</dbReference>
<evidence type="ECO:0000256" key="9">
    <source>
        <dbReference type="ARBA" id="ARBA00035011"/>
    </source>
</evidence>
<evidence type="ECO:0000256" key="1">
    <source>
        <dbReference type="ARBA" id="ARBA00004609"/>
    </source>
</evidence>
<comment type="subcellular location">
    <subcellularLocation>
        <location evidence="1">Cell membrane</location>
        <topology evidence="1">Lipid-anchor</topology>
        <topology evidence="1">GPI-anchor</topology>
    </subcellularLocation>
</comment>
<protein>
    <recommendedName>
        <fullName evidence="13">Phytocyanin domain-containing protein</fullName>
    </recommendedName>
</protein>
<dbReference type="PANTHER" id="PTHR33021:SF519">
    <property type="entry name" value="EARLY NODULIN-LIKE PROTEIN 10"/>
    <property type="match status" value="1"/>
</dbReference>
<dbReference type="InterPro" id="IPR008972">
    <property type="entry name" value="Cupredoxin"/>
</dbReference>
<dbReference type="Proteomes" id="UP001415857">
    <property type="component" value="Unassembled WGS sequence"/>
</dbReference>
<evidence type="ECO:0000313" key="15">
    <source>
        <dbReference type="Proteomes" id="UP001415857"/>
    </source>
</evidence>
<sequence length="186" mass="19909">MASFRTFLPYLALVFLLFTLSESKEILVGGKENSWKIPSSPSENLNQWAQKTRFKVGDFLVWKYDGKADSVLQVTMEDYESCNTSKPTKEYKDGNTKIELNESGPFYFISGAEGHCVKGQKLTVVVLSGQHGKGGEPPVPAPAPSPVESYGPAALAPTPANDGGGLRGGFVGVMLGLACLAGFVMV</sequence>
<keyword evidence="5" id="KW-0472">Membrane</keyword>
<dbReference type="SUPFAM" id="SSF49503">
    <property type="entry name" value="Cupredoxins"/>
    <property type="match status" value="1"/>
</dbReference>
<evidence type="ECO:0000259" key="13">
    <source>
        <dbReference type="PROSITE" id="PS51485"/>
    </source>
</evidence>
<evidence type="ECO:0000313" key="14">
    <source>
        <dbReference type="EMBL" id="KAK9274846.1"/>
    </source>
</evidence>
<evidence type="ECO:0000256" key="5">
    <source>
        <dbReference type="ARBA" id="ARBA00023136"/>
    </source>
</evidence>
<keyword evidence="4 12" id="KW-0732">Signal</keyword>
<dbReference type="PROSITE" id="PS51485">
    <property type="entry name" value="PHYTOCYANIN"/>
    <property type="match status" value="1"/>
</dbReference>
<evidence type="ECO:0000256" key="4">
    <source>
        <dbReference type="ARBA" id="ARBA00022729"/>
    </source>
</evidence>
<feature type="region of interest" description="Disordered" evidence="11">
    <location>
        <begin position="129"/>
        <end position="149"/>
    </location>
</feature>
<keyword evidence="6" id="KW-1015">Disulfide bond</keyword>
<keyword evidence="3" id="KW-0336">GPI-anchor</keyword>
<evidence type="ECO:0000256" key="10">
    <source>
        <dbReference type="ARBA" id="ARBA00037626"/>
    </source>
</evidence>
<dbReference type="GO" id="GO:0005886">
    <property type="term" value="C:plasma membrane"/>
    <property type="evidence" value="ECO:0007669"/>
    <property type="project" value="UniProtKB-SubCell"/>
</dbReference>
<name>A0AAP0RDR1_LIQFO</name>
<comment type="function">
    <text evidence="10">May act as a carbohydrate transporter.</text>
</comment>
<evidence type="ECO:0000256" key="6">
    <source>
        <dbReference type="ARBA" id="ARBA00023157"/>
    </source>
</evidence>
<keyword evidence="7" id="KW-0325">Glycoprotein</keyword>